<reference evidence="2 4" key="2">
    <citation type="submission" date="2018-10" db="EMBL/GenBank/DDBJ databases">
        <title>Genomic Encyclopedia of Archaeal and Bacterial Type Strains, Phase II (KMG-II): from individual species to whole genera.</title>
        <authorList>
            <person name="Goeker M."/>
        </authorList>
    </citation>
    <scope>NUCLEOTIDE SEQUENCE [LARGE SCALE GENOMIC DNA]</scope>
    <source>
        <strain evidence="2 4">DSM 21886</strain>
    </source>
</reference>
<dbReference type="Proteomes" id="UP000275027">
    <property type="component" value="Unassembled WGS sequence"/>
</dbReference>
<comment type="caution">
    <text evidence="2">The sequence shown here is derived from an EMBL/GenBank/DDBJ whole genome shotgun (WGS) entry which is preliminary data.</text>
</comment>
<keyword evidence="3" id="KW-1185">Reference proteome</keyword>
<organism evidence="2 4">
    <name type="scientific">Flavobacterium lindanitolerans</name>
    <dbReference type="NCBI Taxonomy" id="428988"/>
    <lineage>
        <taxon>Bacteria</taxon>
        <taxon>Pseudomonadati</taxon>
        <taxon>Bacteroidota</taxon>
        <taxon>Flavobacteriia</taxon>
        <taxon>Flavobacteriales</taxon>
        <taxon>Flavobacteriaceae</taxon>
        <taxon>Flavobacterium</taxon>
    </lineage>
</organism>
<reference evidence="1 3" key="1">
    <citation type="submission" date="2017-12" db="EMBL/GenBank/DDBJ databases">
        <title>Genomic Encyclopedia of Type Strains, Phase III (KMG-III): the genomes of soil and plant-associated and newly described type strains.</title>
        <authorList>
            <person name="Whitman W."/>
        </authorList>
    </citation>
    <scope>NUCLEOTIDE SEQUENCE [LARGE SCALE GENOMIC DNA]</scope>
    <source>
        <strain evidence="1 3">IP-10</strain>
    </source>
</reference>
<dbReference type="Proteomes" id="UP000233767">
    <property type="component" value="Unassembled WGS sequence"/>
</dbReference>
<dbReference type="AlphaFoldDB" id="A0A497U6Q1"/>
<name>A0A497U6Q1_9FLAO</name>
<dbReference type="RefSeq" id="WP_101472592.1">
    <property type="nucleotide sequence ID" value="NZ_PJND01000009.1"/>
</dbReference>
<evidence type="ECO:0000313" key="4">
    <source>
        <dbReference type="Proteomes" id="UP000275027"/>
    </source>
</evidence>
<protein>
    <submittedName>
        <fullName evidence="2">Uncharacterized protein</fullName>
    </submittedName>
</protein>
<dbReference type="EMBL" id="PJND01000009">
    <property type="protein sequence ID" value="PKW20575.1"/>
    <property type="molecule type" value="Genomic_DNA"/>
</dbReference>
<sequence>MSLSLNGFAQQTGINTKNPQGTLHVDPAMNNSLTGLPTIAQQTDDFIITNTGNVGIGTITPNTRLHINSTTSGALRIEDGTQAANRLLVSDVNGRGIWITPAVTKDVTMCNFPSPAQTITLTGTNNGGTANPVYSNLYLDLEPGRWIVNAGITLENLPTGTIQGWGHAWLSTNNSGAPAQNGFTHLGAAGNNTSYAGVLQGAFLTYTPATPKVAFISGTSIIQVNGTSTLRIFLMLERFSYTYRTNAPQNYFYAVPVN</sequence>
<proteinExistence type="predicted"/>
<evidence type="ECO:0000313" key="3">
    <source>
        <dbReference type="Proteomes" id="UP000233767"/>
    </source>
</evidence>
<dbReference type="EMBL" id="RCCB01000013">
    <property type="protein sequence ID" value="RLJ24018.1"/>
    <property type="molecule type" value="Genomic_DNA"/>
</dbReference>
<gene>
    <name evidence="1" type="ORF">B0G92_2725</name>
    <name evidence="2" type="ORF">CLV50_2735</name>
</gene>
<evidence type="ECO:0000313" key="1">
    <source>
        <dbReference type="EMBL" id="PKW20575.1"/>
    </source>
</evidence>
<evidence type="ECO:0000313" key="2">
    <source>
        <dbReference type="EMBL" id="RLJ24018.1"/>
    </source>
</evidence>
<accession>A0A497U6Q1</accession>